<reference evidence="1 2" key="1">
    <citation type="submission" date="2016-04" db="EMBL/GenBank/DDBJ databases">
        <title>Complete genome sequence of natural rubber-degrading, novel Gram-negative bacterium, Rhizobacter gummiphilus strain NS21.</title>
        <authorList>
            <person name="Tabata M."/>
            <person name="Kasai D."/>
            <person name="Fukuda M."/>
        </authorList>
    </citation>
    <scope>NUCLEOTIDE SEQUENCE [LARGE SCALE GENOMIC DNA]</scope>
    <source>
        <strain evidence="1 2">NS21</strain>
    </source>
</reference>
<dbReference type="PANTHER" id="PTHR43610">
    <property type="entry name" value="BLL6696 PROTEIN"/>
    <property type="match status" value="1"/>
</dbReference>
<dbReference type="STRING" id="946333.A4W93_07645"/>
<dbReference type="Pfam" id="PF13302">
    <property type="entry name" value="Acetyltransf_3"/>
    <property type="match status" value="1"/>
</dbReference>
<name>A0A1W6L6G5_9BURK</name>
<dbReference type="PANTHER" id="PTHR43610:SF1">
    <property type="entry name" value="N-ACETYLTRANSFERASE DOMAIN-CONTAINING PROTEIN"/>
    <property type="match status" value="1"/>
</dbReference>
<dbReference type="InterPro" id="IPR000182">
    <property type="entry name" value="GNAT_dom"/>
</dbReference>
<dbReference type="Proteomes" id="UP000193427">
    <property type="component" value="Chromosome"/>
</dbReference>
<organism evidence="1 2">
    <name type="scientific">Piscinibacter gummiphilus</name>
    <dbReference type="NCBI Taxonomy" id="946333"/>
    <lineage>
        <taxon>Bacteria</taxon>
        <taxon>Pseudomonadati</taxon>
        <taxon>Pseudomonadota</taxon>
        <taxon>Betaproteobacteria</taxon>
        <taxon>Burkholderiales</taxon>
        <taxon>Sphaerotilaceae</taxon>
        <taxon>Piscinibacter</taxon>
    </lineage>
</organism>
<dbReference type="RefSeq" id="WP_085750063.1">
    <property type="nucleotide sequence ID" value="NZ_BSPR01000008.1"/>
</dbReference>
<dbReference type="SUPFAM" id="SSF55729">
    <property type="entry name" value="Acyl-CoA N-acyltransferases (Nat)"/>
    <property type="match status" value="1"/>
</dbReference>
<proteinExistence type="predicted"/>
<gene>
    <name evidence="1" type="ORF">A4W93_07645</name>
</gene>
<keyword evidence="1" id="KW-0808">Transferase</keyword>
<dbReference type="AlphaFoldDB" id="A0A1W6L6G5"/>
<keyword evidence="2" id="KW-1185">Reference proteome</keyword>
<dbReference type="KEGG" id="rgu:A4W93_07645"/>
<protein>
    <submittedName>
        <fullName evidence="1">Amino acid acetyltransferase</fullName>
    </submittedName>
</protein>
<evidence type="ECO:0000313" key="1">
    <source>
        <dbReference type="EMBL" id="ARN19796.1"/>
    </source>
</evidence>
<dbReference type="GO" id="GO:0016747">
    <property type="term" value="F:acyltransferase activity, transferring groups other than amino-acyl groups"/>
    <property type="evidence" value="ECO:0007669"/>
    <property type="project" value="InterPro"/>
</dbReference>
<dbReference type="EMBL" id="CP015118">
    <property type="protein sequence ID" value="ARN19796.1"/>
    <property type="molecule type" value="Genomic_DNA"/>
</dbReference>
<accession>A0A1W6L6G5</accession>
<dbReference type="OrthoDB" id="5295305at2"/>
<dbReference type="Gene3D" id="3.40.630.30">
    <property type="match status" value="1"/>
</dbReference>
<dbReference type="InterPro" id="IPR016181">
    <property type="entry name" value="Acyl_CoA_acyltransferase"/>
</dbReference>
<sequence length="196" mass="21837">MTWLAPVTLTGQHASLVPLSADLADALVEASREGELWKLWYTAVPSPGAMAATIAQLLQHRDAGTVLPFAVLDAQGVPVGMTRLMNLDPVHKRLEIGGTWYATRVQRSALNTECKRMLLTHAFDRLDCIAVEFRTHRLNQQSRRAIERLGAQLDGILRAHQRTADGNLRDTAVYSITAAEWPTVRTHLDWQLAKPR</sequence>
<evidence type="ECO:0000313" key="2">
    <source>
        <dbReference type="Proteomes" id="UP000193427"/>
    </source>
</evidence>
<dbReference type="PROSITE" id="PS51186">
    <property type="entry name" value="GNAT"/>
    <property type="match status" value="1"/>
</dbReference>